<accession>A0A1E3NGX7</accession>
<proteinExistence type="predicted"/>
<dbReference type="Proteomes" id="UP000094455">
    <property type="component" value="Unassembled WGS sequence"/>
</dbReference>
<gene>
    <name evidence="1" type="ORF">PICMEDRAFT_17840</name>
</gene>
<protein>
    <submittedName>
        <fullName evidence="1">Uncharacterized protein</fullName>
    </submittedName>
</protein>
<reference evidence="1 2" key="1">
    <citation type="journal article" date="2016" name="Proc. Natl. Acad. Sci. U.S.A.">
        <title>Comparative genomics of biotechnologically important yeasts.</title>
        <authorList>
            <person name="Riley R."/>
            <person name="Haridas S."/>
            <person name="Wolfe K.H."/>
            <person name="Lopes M.R."/>
            <person name="Hittinger C.T."/>
            <person name="Goeker M."/>
            <person name="Salamov A.A."/>
            <person name="Wisecaver J.H."/>
            <person name="Long T.M."/>
            <person name="Calvey C.H."/>
            <person name="Aerts A.L."/>
            <person name="Barry K.W."/>
            <person name="Choi C."/>
            <person name="Clum A."/>
            <person name="Coughlan A.Y."/>
            <person name="Deshpande S."/>
            <person name="Douglass A.P."/>
            <person name="Hanson S.J."/>
            <person name="Klenk H.-P."/>
            <person name="LaButti K.M."/>
            <person name="Lapidus A."/>
            <person name="Lindquist E.A."/>
            <person name="Lipzen A.M."/>
            <person name="Meier-Kolthoff J.P."/>
            <person name="Ohm R.A."/>
            <person name="Otillar R.P."/>
            <person name="Pangilinan J.L."/>
            <person name="Peng Y."/>
            <person name="Rokas A."/>
            <person name="Rosa C.A."/>
            <person name="Scheuner C."/>
            <person name="Sibirny A.A."/>
            <person name="Slot J.C."/>
            <person name="Stielow J.B."/>
            <person name="Sun H."/>
            <person name="Kurtzman C.P."/>
            <person name="Blackwell M."/>
            <person name="Grigoriev I.V."/>
            <person name="Jeffries T.W."/>
        </authorList>
    </citation>
    <scope>NUCLEOTIDE SEQUENCE [LARGE SCALE GENOMIC DNA]</scope>
    <source>
        <strain evidence="1 2">NRRL Y-2026</strain>
    </source>
</reference>
<sequence>MPSPLPACLPACPSDYRCLFLSPPARLRTHSTRTPASSANENARFSQHVAKTGPLALAL</sequence>
<dbReference type="GeneID" id="30178458"/>
<organism evidence="1 2">
    <name type="scientific">Pichia membranifaciens NRRL Y-2026</name>
    <dbReference type="NCBI Taxonomy" id="763406"/>
    <lineage>
        <taxon>Eukaryota</taxon>
        <taxon>Fungi</taxon>
        <taxon>Dikarya</taxon>
        <taxon>Ascomycota</taxon>
        <taxon>Saccharomycotina</taxon>
        <taxon>Pichiomycetes</taxon>
        <taxon>Pichiales</taxon>
        <taxon>Pichiaceae</taxon>
        <taxon>Pichia</taxon>
    </lineage>
</organism>
<evidence type="ECO:0000313" key="2">
    <source>
        <dbReference type="Proteomes" id="UP000094455"/>
    </source>
</evidence>
<feature type="non-terminal residue" evidence="1">
    <location>
        <position position="59"/>
    </location>
</feature>
<name>A0A1E3NGX7_9ASCO</name>
<dbReference type="AlphaFoldDB" id="A0A1E3NGX7"/>
<dbReference type="RefSeq" id="XP_019016482.1">
    <property type="nucleotide sequence ID" value="XM_019161771.1"/>
</dbReference>
<keyword evidence="2" id="KW-1185">Reference proteome</keyword>
<evidence type="ECO:0000313" key="1">
    <source>
        <dbReference type="EMBL" id="ODQ45369.1"/>
    </source>
</evidence>
<dbReference type="EMBL" id="KV454005">
    <property type="protein sequence ID" value="ODQ45369.1"/>
    <property type="molecule type" value="Genomic_DNA"/>
</dbReference>